<feature type="coiled-coil region" evidence="1">
    <location>
        <begin position="105"/>
        <end position="132"/>
    </location>
</feature>
<protein>
    <submittedName>
        <fullName evidence="2">Uncharacterized protein</fullName>
    </submittedName>
</protein>
<evidence type="ECO:0000256" key="1">
    <source>
        <dbReference type="SAM" id="Coils"/>
    </source>
</evidence>
<proteinExistence type="predicted"/>
<name>A0A397ISD7_9GLOM</name>
<feature type="coiled-coil region" evidence="1">
    <location>
        <begin position="38"/>
        <end position="72"/>
    </location>
</feature>
<organism evidence="2 3">
    <name type="scientific">Diversispora epigaea</name>
    <dbReference type="NCBI Taxonomy" id="1348612"/>
    <lineage>
        <taxon>Eukaryota</taxon>
        <taxon>Fungi</taxon>
        <taxon>Fungi incertae sedis</taxon>
        <taxon>Mucoromycota</taxon>
        <taxon>Glomeromycotina</taxon>
        <taxon>Glomeromycetes</taxon>
        <taxon>Diversisporales</taxon>
        <taxon>Diversisporaceae</taxon>
        <taxon>Diversispora</taxon>
    </lineage>
</organism>
<evidence type="ECO:0000313" key="2">
    <source>
        <dbReference type="EMBL" id="RHZ78895.1"/>
    </source>
</evidence>
<gene>
    <name evidence="2" type="ORF">Glove_155g140</name>
</gene>
<dbReference type="EMBL" id="PQFF01000146">
    <property type="protein sequence ID" value="RHZ78895.1"/>
    <property type="molecule type" value="Genomic_DNA"/>
</dbReference>
<keyword evidence="1" id="KW-0175">Coiled coil</keyword>
<comment type="caution">
    <text evidence="2">The sequence shown here is derived from an EMBL/GenBank/DDBJ whole genome shotgun (WGS) entry which is preliminary data.</text>
</comment>
<dbReference type="Proteomes" id="UP000266861">
    <property type="component" value="Unassembled WGS sequence"/>
</dbReference>
<accession>A0A397ISD7</accession>
<reference evidence="2 3" key="1">
    <citation type="submission" date="2018-08" db="EMBL/GenBank/DDBJ databases">
        <title>Genome and evolution of the arbuscular mycorrhizal fungus Diversispora epigaea (formerly Glomus versiforme) and its bacterial endosymbionts.</title>
        <authorList>
            <person name="Sun X."/>
            <person name="Fei Z."/>
            <person name="Harrison M."/>
        </authorList>
    </citation>
    <scope>NUCLEOTIDE SEQUENCE [LARGE SCALE GENOMIC DNA]</scope>
    <source>
        <strain evidence="2 3">IT104</strain>
    </source>
</reference>
<keyword evidence="3" id="KW-1185">Reference proteome</keyword>
<dbReference type="AlphaFoldDB" id="A0A397ISD7"/>
<sequence length="135" mass="16298">MVSVKIDPTEWSDRKYIAWVKNANQRPKRLWNIKLMDKDQWESYTNEIEEKIKKVNEERKKTNNEKEKLETKWNILKQILIKAANNNITKAKIPKNRTTKNNYYKLNIVQAINKLSRTIKKAKNENRKNEKNIEK</sequence>
<evidence type="ECO:0000313" key="3">
    <source>
        <dbReference type="Proteomes" id="UP000266861"/>
    </source>
</evidence>